<proteinExistence type="predicted"/>
<dbReference type="EMBL" id="JBFOLJ010000038">
    <property type="protein sequence ID" value="KAL2457626.1"/>
    <property type="molecule type" value="Genomic_DNA"/>
</dbReference>
<organism evidence="1 2">
    <name type="scientific">Forsythia ovata</name>
    <dbReference type="NCBI Taxonomy" id="205694"/>
    <lineage>
        <taxon>Eukaryota</taxon>
        <taxon>Viridiplantae</taxon>
        <taxon>Streptophyta</taxon>
        <taxon>Embryophyta</taxon>
        <taxon>Tracheophyta</taxon>
        <taxon>Spermatophyta</taxon>
        <taxon>Magnoliopsida</taxon>
        <taxon>eudicotyledons</taxon>
        <taxon>Gunneridae</taxon>
        <taxon>Pentapetalae</taxon>
        <taxon>asterids</taxon>
        <taxon>lamiids</taxon>
        <taxon>Lamiales</taxon>
        <taxon>Oleaceae</taxon>
        <taxon>Forsythieae</taxon>
        <taxon>Forsythia</taxon>
    </lineage>
</organism>
<dbReference type="Proteomes" id="UP001604277">
    <property type="component" value="Unassembled WGS sequence"/>
</dbReference>
<comment type="caution">
    <text evidence="1">The sequence shown here is derived from an EMBL/GenBank/DDBJ whole genome shotgun (WGS) entry which is preliminary data.</text>
</comment>
<dbReference type="PANTHER" id="PTHR34281">
    <property type="entry name" value="PROTEIN EARLY FLOWERING 3"/>
    <property type="match status" value="1"/>
</dbReference>
<sequence length="226" mass="24335">MPSGNQWLVPVRSPTEGLIYKPYTRLCPPTVGFMAPVYGNCGPPVYGNCGPISLNAASGTTYGVLAPNQQGLGCFSGPALGQNYFQQCATSIITANSSHLEVEQMPQFFRDQSTKHASARDLNFSLPCQSSCNVSSQQSGVISDCGGNLHASKESDLQGSTASSPEWLQGEGLSLFPMTPIVKVSNSQSNEQQTQVIKVVPHYPKSASDSVAWIFQSIQEERKKRQ</sequence>
<evidence type="ECO:0000313" key="1">
    <source>
        <dbReference type="EMBL" id="KAL2457626.1"/>
    </source>
</evidence>
<keyword evidence="2" id="KW-1185">Reference proteome</keyword>
<gene>
    <name evidence="1" type="ORF">Fot_56145</name>
</gene>
<evidence type="ECO:0000313" key="2">
    <source>
        <dbReference type="Proteomes" id="UP001604277"/>
    </source>
</evidence>
<accession>A0ABD1P192</accession>
<name>A0ABD1P192_9LAMI</name>
<reference evidence="2" key="1">
    <citation type="submission" date="2024-07" db="EMBL/GenBank/DDBJ databases">
        <title>Two chromosome-level genome assemblies of Korean endemic species Abeliophyllum distichum and Forsythia ovata (Oleaceae).</title>
        <authorList>
            <person name="Jang H."/>
        </authorList>
    </citation>
    <scope>NUCLEOTIDE SEQUENCE [LARGE SCALE GENOMIC DNA]</scope>
</reference>
<protein>
    <submittedName>
        <fullName evidence="1">Protein HEADING DATE 3B</fullName>
    </submittedName>
</protein>
<dbReference type="AlphaFoldDB" id="A0ABD1P192"/>
<dbReference type="InterPro" id="IPR039319">
    <property type="entry name" value="ELF3-like"/>
</dbReference>
<dbReference type="PANTHER" id="PTHR34281:SF2">
    <property type="entry name" value="PROTEIN EARLY FLOWERING 3"/>
    <property type="match status" value="1"/>
</dbReference>